<keyword evidence="3" id="KW-1185">Reference proteome</keyword>
<protein>
    <recommendedName>
        <fullName evidence="1">DNA helicase Pif1-like 2B domain-containing protein</fullName>
    </recommendedName>
</protein>
<evidence type="ECO:0000313" key="3">
    <source>
        <dbReference type="Proteomes" id="UP000499080"/>
    </source>
</evidence>
<feature type="domain" description="DNA helicase Pif1-like 2B" evidence="1">
    <location>
        <begin position="12"/>
        <end position="57"/>
    </location>
</feature>
<gene>
    <name evidence="2" type="ORF">AVEN_24932_1</name>
</gene>
<dbReference type="OrthoDB" id="272985at2759"/>
<dbReference type="EMBL" id="BGPR01010593">
    <property type="protein sequence ID" value="GBN46963.1"/>
    <property type="molecule type" value="Genomic_DNA"/>
</dbReference>
<reference evidence="2 3" key="1">
    <citation type="journal article" date="2019" name="Sci. Rep.">
        <title>Orb-weaving spider Araneus ventricosus genome elucidates the spidroin gene catalogue.</title>
        <authorList>
            <person name="Kono N."/>
            <person name="Nakamura H."/>
            <person name="Ohtoshi R."/>
            <person name="Moran D.A.P."/>
            <person name="Shinohara A."/>
            <person name="Yoshida Y."/>
            <person name="Fujiwara M."/>
            <person name="Mori M."/>
            <person name="Tomita M."/>
            <person name="Arakawa K."/>
        </authorList>
    </citation>
    <scope>NUCLEOTIDE SEQUENCE [LARGE SCALE GENOMIC DNA]</scope>
</reference>
<dbReference type="Proteomes" id="UP000499080">
    <property type="component" value="Unassembled WGS sequence"/>
</dbReference>
<dbReference type="Pfam" id="PF21530">
    <property type="entry name" value="Pif1_2B_dom"/>
    <property type="match status" value="1"/>
</dbReference>
<evidence type="ECO:0000313" key="2">
    <source>
        <dbReference type="EMBL" id="GBN46963.1"/>
    </source>
</evidence>
<dbReference type="PANTHER" id="PTHR10492">
    <property type="match status" value="1"/>
</dbReference>
<evidence type="ECO:0000259" key="1">
    <source>
        <dbReference type="Pfam" id="PF21530"/>
    </source>
</evidence>
<dbReference type="AlphaFoldDB" id="A0A4Y2P7D1"/>
<sequence>MDNEQVTSYPVEFLNSLALSGVPSHKLRLKIGVPVLLMRNLDAPRLCNGTRLQIMHLSSNIIQATIMTDIARGWLGKGLTKAGLQEQGEDGKTELSVLHFALMNPNWEPPQASNAFIQNLREQVNTAKDQYPGLDSNPFYNSLNSVSTMGSKYASLANSIHQSKHQSFPRPEDSSLSTGLRTDRVVMTGLSQAEGPPYLSQNGIWTR</sequence>
<comment type="caution">
    <text evidence="2">The sequence shown here is derived from an EMBL/GenBank/DDBJ whole genome shotgun (WGS) entry which is preliminary data.</text>
</comment>
<proteinExistence type="predicted"/>
<dbReference type="InterPro" id="IPR049163">
    <property type="entry name" value="Pif1-like_2B_dom"/>
</dbReference>
<organism evidence="2 3">
    <name type="scientific">Araneus ventricosus</name>
    <name type="common">Orbweaver spider</name>
    <name type="synonym">Epeira ventricosa</name>
    <dbReference type="NCBI Taxonomy" id="182803"/>
    <lineage>
        <taxon>Eukaryota</taxon>
        <taxon>Metazoa</taxon>
        <taxon>Ecdysozoa</taxon>
        <taxon>Arthropoda</taxon>
        <taxon>Chelicerata</taxon>
        <taxon>Arachnida</taxon>
        <taxon>Araneae</taxon>
        <taxon>Araneomorphae</taxon>
        <taxon>Entelegynae</taxon>
        <taxon>Araneoidea</taxon>
        <taxon>Araneidae</taxon>
        <taxon>Araneus</taxon>
    </lineage>
</organism>
<accession>A0A4Y2P7D1</accession>
<name>A0A4Y2P7D1_ARAVE</name>
<dbReference type="PANTHER" id="PTHR10492:SF57">
    <property type="entry name" value="ATP-DEPENDENT DNA HELICASE"/>
    <property type="match status" value="1"/>
</dbReference>